<dbReference type="Gene3D" id="3.90.320.10">
    <property type="match status" value="1"/>
</dbReference>
<dbReference type="OrthoDB" id="9780606at2"/>
<gene>
    <name evidence="2" type="ORF">SSE37_17735</name>
</gene>
<dbReference type="InterPro" id="IPR011604">
    <property type="entry name" value="PDDEXK-like_dom_sf"/>
</dbReference>
<dbReference type="RefSeq" id="WP_005864064.1">
    <property type="nucleotide sequence ID" value="NZ_AAYA01000027.1"/>
</dbReference>
<evidence type="ECO:0000313" key="2">
    <source>
        <dbReference type="EMBL" id="EBA05657.1"/>
    </source>
</evidence>
<reference evidence="2 3" key="1">
    <citation type="submission" date="2006-06" db="EMBL/GenBank/DDBJ databases">
        <authorList>
            <person name="Moran M.A."/>
            <person name="Ferriera S."/>
            <person name="Johnson J."/>
            <person name="Kravitz S."/>
            <person name="Beeson K."/>
            <person name="Sutton G."/>
            <person name="Rogers Y.-H."/>
            <person name="Friedman R."/>
            <person name="Frazier M."/>
            <person name="Venter J.C."/>
        </authorList>
    </citation>
    <scope>NUCLEOTIDE SEQUENCE [LARGE SCALE GENOMIC DNA]</scope>
    <source>
        <strain evidence="2 3">E-37</strain>
    </source>
</reference>
<dbReference type="InterPro" id="IPR038726">
    <property type="entry name" value="PDDEXK_AddAB-type"/>
</dbReference>
<dbReference type="InterPro" id="IPR014153">
    <property type="entry name" value="Ds_break_AddB"/>
</dbReference>
<dbReference type="Proteomes" id="UP000005713">
    <property type="component" value="Unassembled WGS sequence"/>
</dbReference>
<evidence type="ECO:0000313" key="3">
    <source>
        <dbReference type="Proteomes" id="UP000005713"/>
    </source>
</evidence>
<accession>A3KAY8</accession>
<dbReference type="EMBL" id="AAYA01000027">
    <property type="protein sequence ID" value="EBA05657.1"/>
    <property type="molecule type" value="Genomic_DNA"/>
</dbReference>
<sequence>MPDLFAEDEAGPRVFALPPGVDFPAALIDGLRARLAGRPPEAIARVELYVATDRMRRRLRNLFDAGPASLLPRIRLLTDLSDPLTRAALPAPVSPLRRRLELTGLVSRLLETQPDLAPRSALFDLSDSLATLMEEMHVEGVSPKTVANLDVTDQSGHWQRALTFFNIVQHYFDKDATPDAQAFNRMALELRLEAWEAQPPRHPVIIAGSTGSRGTTHALMKAVARLPQGAIVLPGFDTDMPPAVWSKLEDPLTSEDHPQYRFAKLMRELEITARDVRPWTYGQPPSAARNRVISLAMRPAPVTHQWLSEGPNLPNLPDAMQDVTLLEANSQREEALAIALRLREAAENGTTAALITPDRMLTRQVTSALDRWDILPDDSAGTPAQLTPPGRLLRLVAELFTAPLTAELLLSLLKHPLTHAGQDRGPHLLTTRELELHIRKTGLPYPDAETLTAWATARDADRWGAWAATLCDRQQTGTLPLADWIERHLSLAEALTAGPDGDPAPLWAENAGRKLRALTETLQFEAEHGTDMTARDYADLFGALVSREEVRDRDAPHPKILIWGTLEARVMGADLLILAGLNEGAWPESPAADPWLNRSMRAQAGLLLPERRIGLSAHDFQQAAAAPEIWLTRSLKSDEAETVPSRWINRLTNLLNGLPDRNGRKALEEMRERGAHWAALAAAAETPIEADPARRPSPAPPTISRPQELWVTSIRRLVRDPYAIYARYILRLKALDPLMQAPDALMRGVVTHKVIETFIRETVADPDRLTPDRLMQIARVLLDDVPFPTVRALWLARVARFAPWFCESEADRRQRAAPHLDNFETEGAASIPALGFTLKARADRIDIAPDAGAHVYDYKTGSAPSAKEQLYFDKQLLLEAAMLQQSAFPNIAPRYVAAATYIQLKPGDPKEVAAPLADSPPQKTWEEFCALIAAYLDEDKGYTARRALMKDTDIADYDHLSRFGEWDVTDDAYLLRLT</sequence>
<dbReference type="Pfam" id="PF12705">
    <property type="entry name" value="PDDEXK_1"/>
    <property type="match status" value="1"/>
</dbReference>
<evidence type="ECO:0000259" key="1">
    <source>
        <dbReference type="Pfam" id="PF12705"/>
    </source>
</evidence>
<dbReference type="InterPro" id="IPR027417">
    <property type="entry name" value="P-loop_NTPase"/>
</dbReference>
<dbReference type="SUPFAM" id="SSF52540">
    <property type="entry name" value="P-loop containing nucleoside triphosphate hydrolases"/>
    <property type="match status" value="1"/>
</dbReference>
<dbReference type="NCBIfam" id="TIGR02786">
    <property type="entry name" value="addB_alphas"/>
    <property type="match status" value="1"/>
</dbReference>
<keyword evidence="3" id="KW-1185">Reference proteome</keyword>
<dbReference type="AlphaFoldDB" id="A3KAY8"/>
<name>A3KAY8_SAGS3</name>
<dbReference type="eggNOG" id="COG2887">
    <property type="taxonomic scope" value="Bacteria"/>
</dbReference>
<dbReference type="eggNOG" id="COG3893">
    <property type="taxonomic scope" value="Bacteria"/>
</dbReference>
<protein>
    <recommendedName>
        <fullName evidence="1">PD-(D/E)XK endonuclease-like domain-containing protein</fullName>
    </recommendedName>
</protein>
<proteinExistence type="predicted"/>
<organism evidence="2 3">
    <name type="scientific">Sagittula stellata (strain ATCC 700073 / DSM 11524 / E-37)</name>
    <dbReference type="NCBI Taxonomy" id="388399"/>
    <lineage>
        <taxon>Bacteria</taxon>
        <taxon>Pseudomonadati</taxon>
        <taxon>Pseudomonadota</taxon>
        <taxon>Alphaproteobacteria</taxon>
        <taxon>Rhodobacterales</taxon>
        <taxon>Roseobacteraceae</taxon>
        <taxon>Sagittula</taxon>
    </lineage>
</organism>
<feature type="domain" description="PD-(D/E)XK endonuclease-like" evidence="1">
    <location>
        <begin position="711"/>
        <end position="928"/>
    </location>
</feature>
<comment type="caution">
    <text evidence="2">The sequence shown here is derived from an EMBL/GenBank/DDBJ whole genome shotgun (WGS) entry which is preliminary data.</text>
</comment>